<dbReference type="VEuPathDB" id="FungiDB:Bcin03g08500"/>
<dbReference type="GeneID" id="36394063"/>
<dbReference type="OrthoDB" id="3557569at2759"/>
<dbReference type="RefSeq" id="XP_024547989.1">
    <property type="nucleotide sequence ID" value="XM_024692214.1"/>
</dbReference>
<accession>A0A384JDU5</accession>
<reference evidence="2 3" key="3">
    <citation type="journal article" date="2017" name="Mol. Plant Pathol.">
        <title>A gapless genome sequence of the fungus Botrytis cinerea.</title>
        <authorList>
            <person name="Van Kan J.A."/>
            <person name="Stassen J.H."/>
            <person name="Mosbach A."/>
            <person name="Van Der Lee T.A."/>
            <person name="Faino L."/>
            <person name="Farmer A.D."/>
            <person name="Papasotiriou D.G."/>
            <person name="Zhou S."/>
            <person name="Seidl M.F."/>
            <person name="Cottam E."/>
            <person name="Edel D."/>
            <person name="Hahn M."/>
            <person name="Schwartz D.C."/>
            <person name="Dietrich R.A."/>
            <person name="Widdison S."/>
            <person name="Scalliet G."/>
        </authorList>
    </citation>
    <scope>NUCLEOTIDE SEQUENCE [LARGE SCALE GENOMIC DNA]</scope>
    <source>
        <strain evidence="2 3">B05.10</strain>
    </source>
</reference>
<evidence type="ECO:0000259" key="1">
    <source>
        <dbReference type="Pfam" id="PF20150"/>
    </source>
</evidence>
<dbReference type="AlphaFoldDB" id="A0A384JDU5"/>
<dbReference type="Pfam" id="PF20150">
    <property type="entry name" value="2EXR"/>
    <property type="match status" value="1"/>
</dbReference>
<name>A0A384JDU5_BOTFB</name>
<feature type="domain" description="2EXR" evidence="1">
    <location>
        <begin position="11"/>
        <end position="106"/>
    </location>
</feature>
<dbReference type="Proteomes" id="UP000001798">
    <property type="component" value="Chromosome 3"/>
</dbReference>
<dbReference type="InterPro" id="IPR045518">
    <property type="entry name" value="2EXR"/>
</dbReference>
<evidence type="ECO:0000313" key="2">
    <source>
        <dbReference type="EMBL" id="ATZ48662.1"/>
    </source>
</evidence>
<protein>
    <recommendedName>
        <fullName evidence="1">2EXR domain-containing protein</fullName>
    </recommendedName>
</protein>
<organism evidence="2 3">
    <name type="scientific">Botryotinia fuckeliana (strain B05.10)</name>
    <name type="common">Noble rot fungus</name>
    <name type="synonym">Botrytis cinerea</name>
    <dbReference type="NCBI Taxonomy" id="332648"/>
    <lineage>
        <taxon>Eukaryota</taxon>
        <taxon>Fungi</taxon>
        <taxon>Dikarya</taxon>
        <taxon>Ascomycota</taxon>
        <taxon>Pezizomycotina</taxon>
        <taxon>Leotiomycetes</taxon>
        <taxon>Helotiales</taxon>
        <taxon>Sclerotiniaceae</taxon>
        <taxon>Botrytis</taxon>
    </lineage>
</organism>
<sequence>MSGARNTTINFYDLPTEIRREIWKFCCSEERILHFKVDANVRLNNFDTYCLQYLPPPKLLRVCQESREETLRIYQESWSSKEDEQNDEANGRSISGRWWNPSMDTIYVPYWLPIHSTDNPNLNPGVKDMSFPLDNPFFQKRMGAMQHLAVSTKATGIRWIWEESIRHHEPFSWLKLATWIAEFPNLKTFTYVVDYYTYRYKEQGPRWIDHPDFAIEGNWRSHSARWDMTPSKIIAELEECFERIRSERGNRKWMPPRVRIVLDEEDQEECYSREARLRRKNPGSYEHGATMVDMAAGSQ</sequence>
<reference evidence="2 3" key="2">
    <citation type="journal article" date="2012" name="Eukaryot. Cell">
        <title>Genome update of Botrytis cinerea strains B05.10 and T4.</title>
        <authorList>
            <person name="Staats M."/>
            <person name="van Kan J.A."/>
        </authorList>
    </citation>
    <scope>NUCLEOTIDE SEQUENCE [LARGE SCALE GENOMIC DNA]</scope>
    <source>
        <strain evidence="2 3">B05.10</strain>
    </source>
</reference>
<reference evidence="2 3" key="1">
    <citation type="journal article" date="2011" name="PLoS Genet.">
        <title>Genomic analysis of the necrotrophic fungal pathogens Sclerotinia sclerotiorum and Botrytis cinerea.</title>
        <authorList>
            <person name="Amselem J."/>
            <person name="Cuomo C.A."/>
            <person name="van Kan J.A."/>
            <person name="Viaud M."/>
            <person name="Benito E.P."/>
            <person name="Couloux A."/>
            <person name="Coutinho P.M."/>
            <person name="de Vries R.P."/>
            <person name="Dyer P.S."/>
            <person name="Fillinger S."/>
            <person name="Fournier E."/>
            <person name="Gout L."/>
            <person name="Hahn M."/>
            <person name="Kohn L."/>
            <person name="Lapalu N."/>
            <person name="Plummer K.M."/>
            <person name="Pradier J.M."/>
            <person name="Quevillon E."/>
            <person name="Sharon A."/>
            <person name="Simon A."/>
            <person name="ten Have A."/>
            <person name="Tudzynski B."/>
            <person name="Tudzynski P."/>
            <person name="Wincker P."/>
            <person name="Andrew M."/>
            <person name="Anthouard V."/>
            <person name="Beever R.E."/>
            <person name="Beffa R."/>
            <person name="Benoit I."/>
            <person name="Bouzid O."/>
            <person name="Brault B."/>
            <person name="Chen Z."/>
            <person name="Choquer M."/>
            <person name="Collemare J."/>
            <person name="Cotton P."/>
            <person name="Danchin E.G."/>
            <person name="Da Silva C."/>
            <person name="Gautier A."/>
            <person name="Giraud C."/>
            <person name="Giraud T."/>
            <person name="Gonzalez C."/>
            <person name="Grossetete S."/>
            <person name="Guldener U."/>
            <person name="Henrissat B."/>
            <person name="Howlett B.J."/>
            <person name="Kodira C."/>
            <person name="Kretschmer M."/>
            <person name="Lappartient A."/>
            <person name="Leroch M."/>
            <person name="Levis C."/>
            <person name="Mauceli E."/>
            <person name="Neuveglise C."/>
            <person name="Oeser B."/>
            <person name="Pearson M."/>
            <person name="Poulain J."/>
            <person name="Poussereau N."/>
            <person name="Quesneville H."/>
            <person name="Rascle C."/>
            <person name="Schumacher J."/>
            <person name="Segurens B."/>
            <person name="Sexton A."/>
            <person name="Silva E."/>
            <person name="Sirven C."/>
            <person name="Soanes D.M."/>
            <person name="Talbot N.J."/>
            <person name="Templeton M."/>
            <person name="Yandava C."/>
            <person name="Yarden O."/>
            <person name="Zeng Q."/>
            <person name="Rollins J.A."/>
            <person name="Lebrun M.H."/>
            <person name="Dickman M."/>
        </authorList>
    </citation>
    <scope>NUCLEOTIDE SEQUENCE [LARGE SCALE GENOMIC DNA]</scope>
    <source>
        <strain evidence="2 3">B05.10</strain>
    </source>
</reference>
<keyword evidence="3" id="KW-1185">Reference proteome</keyword>
<dbReference type="PANTHER" id="PTHR35910:SF6">
    <property type="entry name" value="2EXR DOMAIN-CONTAINING PROTEIN"/>
    <property type="match status" value="1"/>
</dbReference>
<proteinExistence type="predicted"/>
<dbReference type="PANTHER" id="PTHR35910">
    <property type="entry name" value="2EXR DOMAIN-CONTAINING PROTEIN"/>
    <property type="match status" value="1"/>
</dbReference>
<gene>
    <name evidence="2" type="ORF">BCIN_03g08500</name>
</gene>
<dbReference type="KEGG" id="bfu:BCIN_03g08500"/>
<dbReference type="EMBL" id="CP009807">
    <property type="protein sequence ID" value="ATZ48662.1"/>
    <property type="molecule type" value="Genomic_DNA"/>
</dbReference>
<evidence type="ECO:0000313" key="3">
    <source>
        <dbReference type="Proteomes" id="UP000001798"/>
    </source>
</evidence>